<evidence type="ECO:0000313" key="2">
    <source>
        <dbReference type="EMBL" id="SVA17195.1"/>
    </source>
</evidence>
<accession>A0A381TMB0</accession>
<gene>
    <name evidence="2" type="ORF">METZ01_LOCUS70049</name>
</gene>
<evidence type="ECO:0000256" key="1">
    <source>
        <dbReference type="SAM" id="Phobius"/>
    </source>
</evidence>
<organism evidence="2">
    <name type="scientific">marine metagenome</name>
    <dbReference type="NCBI Taxonomy" id="408172"/>
    <lineage>
        <taxon>unclassified sequences</taxon>
        <taxon>metagenomes</taxon>
        <taxon>ecological metagenomes</taxon>
    </lineage>
</organism>
<name>A0A381TMB0_9ZZZZ</name>
<keyword evidence="1" id="KW-0812">Transmembrane</keyword>
<keyword evidence="1" id="KW-1133">Transmembrane helix</keyword>
<sequence>MDLININGKWFGNSIELRTLGNIIGSNSMKKNTILSLSSGIFFAVSLVHLVRFFSGGELSIFNYQLPQIASILAAIITALLGWQLHSLRD</sequence>
<feature type="transmembrane region" description="Helical" evidence="1">
    <location>
        <begin position="66"/>
        <end position="85"/>
    </location>
</feature>
<reference evidence="2" key="1">
    <citation type="submission" date="2018-05" db="EMBL/GenBank/DDBJ databases">
        <authorList>
            <person name="Lanie J.A."/>
            <person name="Ng W.-L."/>
            <person name="Kazmierczak K.M."/>
            <person name="Andrzejewski T.M."/>
            <person name="Davidsen T.M."/>
            <person name="Wayne K.J."/>
            <person name="Tettelin H."/>
            <person name="Glass J.I."/>
            <person name="Rusch D."/>
            <person name="Podicherti R."/>
            <person name="Tsui H.-C.T."/>
            <person name="Winkler M.E."/>
        </authorList>
    </citation>
    <scope>NUCLEOTIDE SEQUENCE</scope>
</reference>
<keyword evidence="1" id="KW-0472">Membrane</keyword>
<feature type="transmembrane region" description="Helical" evidence="1">
    <location>
        <begin position="34"/>
        <end position="54"/>
    </location>
</feature>
<protein>
    <submittedName>
        <fullName evidence="2">Uncharacterized protein</fullName>
    </submittedName>
</protein>
<proteinExistence type="predicted"/>
<dbReference type="EMBL" id="UINC01004835">
    <property type="protein sequence ID" value="SVA17195.1"/>
    <property type="molecule type" value="Genomic_DNA"/>
</dbReference>
<dbReference type="AlphaFoldDB" id="A0A381TMB0"/>